<evidence type="ECO:0000313" key="6">
    <source>
        <dbReference type="EMBL" id="KAF2436923.1"/>
    </source>
</evidence>
<gene>
    <name evidence="6" type="ORF">EJ08DRAFT_667028</name>
</gene>
<dbReference type="InterPro" id="IPR029058">
    <property type="entry name" value="AB_hydrolase_fold"/>
</dbReference>
<proteinExistence type="inferred from homology"/>
<dbReference type="SUPFAM" id="SSF53474">
    <property type="entry name" value="alpha/beta-Hydrolases"/>
    <property type="match status" value="1"/>
</dbReference>
<evidence type="ECO:0000256" key="3">
    <source>
        <dbReference type="PROSITE-ProRule" id="PRU10038"/>
    </source>
</evidence>
<dbReference type="Pfam" id="PF07859">
    <property type="entry name" value="Abhydrolase_3"/>
    <property type="match status" value="1"/>
</dbReference>
<keyword evidence="2" id="KW-0378">Hydrolase</keyword>
<protein>
    <submittedName>
        <fullName evidence="6">Alpha/beta-hydrolase</fullName>
    </submittedName>
</protein>
<feature type="active site" evidence="3">
    <location>
        <position position="184"/>
    </location>
</feature>
<organism evidence="6 7">
    <name type="scientific">Tothia fuscella</name>
    <dbReference type="NCBI Taxonomy" id="1048955"/>
    <lineage>
        <taxon>Eukaryota</taxon>
        <taxon>Fungi</taxon>
        <taxon>Dikarya</taxon>
        <taxon>Ascomycota</taxon>
        <taxon>Pezizomycotina</taxon>
        <taxon>Dothideomycetes</taxon>
        <taxon>Pleosporomycetidae</taxon>
        <taxon>Venturiales</taxon>
        <taxon>Cylindrosympodiaceae</taxon>
        <taxon>Tothia</taxon>
    </lineage>
</organism>
<comment type="similarity">
    <text evidence="1">Belongs to the 'GDXG' lipolytic enzyme family.</text>
</comment>
<evidence type="ECO:0000256" key="4">
    <source>
        <dbReference type="SAM" id="MobiDB-lite"/>
    </source>
</evidence>
<evidence type="ECO:0000256" key="1">
    <source>
        <dbReference type="ARBA" id="ARBA00010515"/>
    </source>
</evidence>
<dbReference type="PANTHER" id="PTHR48081:SF8">
    <property type="entry name" value="ALPHA_BETA HYDROLASE FOLD-3 DOMAIN-CONTAINING PROTEIN-RELATED"/>
    <property type="match status" value="1"/>
</dbReference>
<evidence type="ECO:0000256" key="2">
    <source>
        <dbReference type="ARBA" id="ARBA00022801"/>
    </source>
</evidence>
<keyword evidence="7" id="KW-1185">Reference proteome</keyword>
<name>A0A9P4P550_9PEZI</name>
<dbReference type="PANTHER" id="PTHR48081">
    <property type="entry name" value="AB HYDROLASE SUPERFAMILY PROTEIN C4A8.06C"/>
    <property type="match status" value="1"/>
</dbReference>
<feature type="domain" description="Alpha/beta hydrolase fold-3" evidence="5">
    <location>
        <begin position="109"/>
        <end position="316"/>
    </location>
</feature>
<comment type="caution">
    <text evidence="6">The sequence shown here is derived from an EMBL/GenBank/DDBJ whole genome shotgun (WGS) entry which is preliminary data.</text>
</comment>
<dbReference type="InterPro" id="IPR050300">
    <property type="entry name" value="GDXG_lipolytic_enzyme"/>
</dbReference>
<dbReference type="Gene3D" id="3.40.50.1820">
    <property type="entry name" value="alpha/beta hydrolase"/>
    <property type="match status" value="1"/>
</dbReference>
<sequence>MSIPLKGKNASIITNTGTITVTTRSDCAKRTAITQRLMRPFGHQLTKPGKQFPQGSPRLTPPSKVKKTCEVQERKVEDIWIYDISPKIPVLEKAGKKSAKKRSHNHRIYYFVGGGWQSPPSPSHWKFLTDMVSQLPSTTISVVSYPLAPVNAAPISFPKLLKLHKTIMSDAQRDREVLTLAGDSSGGNIVLCVTMEALRLDPDGPAPYSIMAICPSVDMRRDNPKLDDIRKRDPLLRQFFIESTASAWTHSWELDDRRVSPIRAEISSLHKAGVKTDGVTAGYDLLGPDGILFREKLDENQVEGAWLHWEKQMHCWPLAKTYGIFPESDEAFDWIVRVLKAKATFNGVQVVS</sequence>
<evidence type="ECO:0000313" key="7">
    <source>
        <dbReference type="Proteomes" id="UP000800235"/>
    </source>
</evidence>
<dbReference type="OrthoDB" id="2152029at2759"/>
<dbReference type="InterPro" id="IPR033140">
    <property type="entry name" value="Lipase_GDXG_put_SER_AS"/>
</dbReference>
<evidence type="ECO:0000259" key="5">
    <source>
        <dbReference type="Pfam" id="PF07859"/>
    </source>
</evidence>
<dbReference type="PROSITE" id="PS01174">
    <property type="entry name" value="LIPASE_GDXG_SER"/>
    <property type="match status" value="1"/>
</dbReference>
<dbReference type="EMBL" id="MU007009">
    <property type="protein sequence ID" value="KAF2436923.1"/>
    <property type="molecule type" value="Genomic_DNA"/>
</dbReference>
<feature type="region of interest" description="Disordered" evidence="4">
    <location>
        <begin position="42"/>
        <end position="64"/>
    </location>
</feature>
<reference evidence="6" key="1">
    <citation type="journal article" date="2020" name="Stud. Mycol.">
        <title>101 Dothideomycetes genomes: a test case for predicting lifestyles and emergence of pathogens.</title>
        <authorList>
            <person name="Haridas S."/>
            <person name="Albert R."/>
            <person name="Binder M."/>
            <person name="Bloem J."/>
            <person name="Labutti K."/>
            <person name="Salamov A."/>
            <person name="Andreopoulos B."/>
            <person name="Baker S."/>
            <person name="Barry K."/>
            <person name="Bills G."/>
            <person name="Bluhm B."/>
            <person name="Cannon C."/>
            <person name="Castanera R."/>
            <person name="Culley D."/>
            <person name="Daum C."/>
            <person name="Ezra D."/>
            <person name="Gonzalez J."/>
            <person name="Henrissat B."/>
            <person name="Kuo A."/>
            <person name="Liang C."/>
            <person name="Lipzen A."/>
            <person name="Lutzoni F."/>
            <person name="Magnuson J."/>
            <person name="Mondo S."/>
            <person name="Nolan M."/>
            <person name="Ohm R."/>
            <person name="Pangilinan J."/>
            <person name="Park H.-J."/>
            <person name="Ramirez L."/>
            <person name="Alfaro M."/>
            <person name="Sun H."/>
            <person name="Tritt A."/>
            <person name="Yoshinaga Y."/>
            <person name="Zwiers L.-H."/>
            <person name="Turgeon B."/>
            <person name="Goodwin S."/>
            <person name="Spatafora J."/>
            <person name="Crous P."/>
            <person name="Grigoriev I."/>
        </authorList>
    </citation>
    <scope>NUCLEOTIDE SEQUENCE</scope>
    <source>
        <strain evidence="6">CBS 130266</strain>
    </source>
</reference>
<dbReference type="Proteomes" id="UP000800235">
    <property type="component" value="Unassembled WGS sequence"/>
</dbReference>
<dbReference type="InterPro" id="IPR013094">
    <property type="entry name" value="AB_hydrolase_3"/>
</dbReference>
<dbReference type="GO" id="GO:0016787">
    <property type="term" value="F:hydrolase activity"/>
    <property type="evidence" value="ECO:0007669"/>
    <property type="project" value="UniProtKB-KW"/>
</dbReference>
<dbReference type="AlphaFoldDB" id="A0A9P4P550"/>
<accession>A0A9P4P550</accession>